<dbReference type="SUPFAM" id="SSF110069">
    <property type="entry name" value="ApaG-like"/>
    <property type="match status" value="1"/>
</dbReference>
<dbReference type="RefSeq" id="WP_246950770.1">
    <property type="nucleotide sequence ID" value="NZ_JALKII010000003.1"/>
</dbReference>
<dbReference type="EMBL" id="JALKII010000003">
    <property type="protein sequence ID" value="MCK0537391.1"/>
    <property type="molecule type" value="Genomic_DNA"/>
</dbReference>
<dbReference type="NCBIfam" id="NF003967">
    <property type="entry name" value="PRK05461.1"/>
    <property type="match status" value="1"/>
</dbReference>
<organism evidence="4 5">
    <name type="scientific">Alcanivorax quisquiliarum</name>
    <dbReference type="NCBI Taxonomy" id="2933565"/>
    <lineage>
        <taxon>Bacteria</taxon>
        <taxon>Pseudomonadati</taxon>
        <taxon>Pseudomonadota</taxon>
        <taxon>Gammaproteobacteria</taxon>
        <taxon>Oceanospirillales</taxon>
        <taxon>Alcanivoracaceae</taxon>
        <taxon>Alcanivorax</taxon>
    </lineage>
</organism>
<gene>
    <name evidence="2 4" type="primary">apaG</name>
    <name evidence="4" type="ORF">MU846_06660</name>
</gene>
<evidence type="ECO:0000256" key="1">
    <source>
        <dbReference type="ARBA" id="ARBA00017693"/>
    </source>
</evidence>
<accession>A0ABT0E6C9</accession>
<evidence type="ECO:0000256" key="2">
    <source>
        <dbReference type="HAMAP-Rule" id="MF_00791"/>
    </source>
</evidence>
<evidence type="ECO:0000313" key="5">
    <source>
        <dbReference type="Proteomes" id="UP001165524"/>
    </source>
</evidence>
<protein>
    <recommendedName>
        <fullName evidence="1 2">Protein ApaG</fullName>
    </recommendedName>
</protein>
<comment type="caution">
    <text evidence="4">The sequence shown here is derived from an EMBL/GenBank/DDBJ whole genome shotgun (WGS) entry which is preliminary data.</text>
</comment>
<evidence type="ECO:0000259" key="3">
    <source>
        <dbReference type="PROSITE" id="PS51087"/>
    </source>
</evidence>
<dbReference type="InterPro" id="IPR036767">
    <property type="entry name" value="ApaG_sf"/>
</dbReference>
<dbReference type="InterPro" id="IPR007474">
    <property type="entry name" value="ApaG_domain"/>
</dbReference>
<dbReference type="Proteomes" id="UP001165524">
    <property type="component" value="Unassembled WGS sequence"/>
</dbReference>
<dbReference type="PANTHER" id="PTHR14289:SF16">
    <property type="entry name" value="POLYMERASE DELTA-INTERACTING PROTEIN 2"/>
    <property type="match status" value="1"/>
</dbReference>
<reference evidence="4" key="1">
    <citation type="submission" date="2022-04" db="EMBL/GenBank/DDBJ databases">
        <title>Alcanivorax sp. CY1518 draft genome sequence.</title>
        <authorList>
            <person name="Zhao G."/>
            <person name="An M."/>
        </authorList>
    </citation>
    <scope>NUCLEOTIDE SEQUENCE</scope>
    <source>
        <strain evidence="4">CY1518</strain>
    </source>
</reference>
<sequence>MPAQDNNRYLIDIEVHTEFLPEQSDAESNRWVFAYHITLRNDGDQPARLMTRHWVITDGEERTHEVHGEGVIGETPLLAPGQSFSYTSGAVLETSIGSMHGSYQMLADDGTCFDAPVPAFTLAPPHTLH</sequence>
<name>A0ABT0E6C9_9GAMM</name>
<dbReference type="Pfam" id="PF04379">
    <property type="entry name" value="DUF525"/>
    <property type="match status" value="1"/>
</dbReference>
<proteinExistence type="inferred from homology"/>
<keyword evidence="5" id="KW-1185">Reference proteome</keyword>
<dbReference type="HAMAP" id="MF_00791">
    <property type="entry name" value="ApaG"/>
    <property type="match status" value="1"/>
</dbReference>
<dbReference type="InterPro" id="IPR023065">
    <property type="entry name" value="Uncharacterised_ApaG"/>
</dbReference>
<dbReference type="PANTHER" id="PTHR14289">
    <property type="entry name" value="F-BOX ONLY PROTEIN 3"/>
    <property type="match status" value="1"/>
</dbReference>
<dbReference type="Gene3D" id="2.60.40.1470">
    <property type="entry name" value="ApaG domain"/>
    <property type="match status" value="1"/>
</dbReference>
<feature type="domain" description="ApaG" evidence="3">
    <location>
        <begin position="5"/>
        <end position="129"/>
    </location>
</feature>
<evidence type="ECO:0000313" key="4">
    <source>
        <dbReference type="EMBL" id="MCK0537391.1"/>
    </source>
</evidence>
<dbReference type="PROSITE" id="PS51087">
    <property type="entry name" value="APAG"/>
    <property type="match status" value="1"/>
</dbReference>